<evidence type="ECO:0000313" key="2">
    <source>
        <dbReference type="Proteomes" id="UP001295794"/>
    </source>
</evidence>
<protein>
    <submittedName>
        <fullName evidence="1">Uncharacterized protein</fullName>
    </submittedName>
</protein>
<dbReference type="InterPro" id="IPR006461">
    <property type="entry name" value="PLAC_motif_containing"/>
</dbReference>
<name>A0AAD2HBS4_9AGAR</name>
<dbReference type="Pfam" id="PF04749">
    <property type="entry name" value="PLAC8"/>
    <property type="match status" value="1"/>
</dbReference>
<accession>A0AAD2HBS4</accession>
<gene>
    <name evidence="1" type="ORF">MYCIT1_LOCUS20449</name>
</gene>
<dbReference type="Proteomes" id="UP001295794">
    <property type="component" value="Unassembled WGS sequence"/>
</dbReference>
<keyword evidence="2" id="KW-1185">Reference proteome</keyword>
<organism evidence="1 2">
    <name type="scientific">Mycena citricolor</name>
    <dbReference type="NCBI Taxonomy" id="2018698"/>
    <lineage>
        <taxon>Eukaryota</taxon>
        <taxon>Fungi</taxon>
        <taxon>Dikarya</taxon>
        <taxon>Basidiomycota</taxon>
        <taxon>Agaricomycotina</taxon>
        <taxon>Agaricomycetes</taxon>
        <taxon>Agaricomycetidae</taxon>
        <taxon>Agaricales</taxon>
        <taxon>Marasmiineae</taxon>
        <taxon>Mycenaceae</taxon>
        <taxon>Mycena</taxon>
    </lineage>
</organism>
<proteinExistence type="predicted"/>
<sequence length="145" mass="15816">MAYPHEQIPMQQKQPFLVQQPGPTLGMQMGGGGNRNAAGKPLNSSGEREWSNGLCGCFEECGTCCYALWCPCVVHGKNKQRLDHLNNKGFPHPDGGDCCSGSCWGHCCLSGLGFGWLLQVRSHSIGNTALITFFRIVSFSVLQPW</sequence>
<evidence type="ECO:0000313" key="1">
    <source>
        <dbReference type="EMBL" id="CAK5273764.1"/>
    </source>
</evidence>
<dbReference type="AlphaFoldDB" id="A0AAD2HBS4"/>
<reference evidence="1" key="1">
    <citation type="submission" date="2023-11" db="EMBL/GenBank/DDBJ databases">
        <authorList>
            <person name="De Vega J J."/>
            <person name="De Vega J J."/>
        </authorList>
    </citation>
    <scope>NUCLEOTIDE SEQUENCE</scope>
</reference>
<dbReference type="EMBL" id="CAVNYO010000399">
    <property type="protein sequence ID" value="CAK5273764.1"/>
    <property type="molecule type" value="Genomic_DNA"/>
</dbReference>
<dbReference type="PANTHER" id="PTHR15907">
    <property type="entry name" value="DUF614 FAMILY PROTEIN-RELATED"/>
    <property type="match status" value="1"/>
</dbReference>
<comment type="caution">
    <text evidence="1">The sequence shown here is derived from an EMBL/GenBank/DDBJ whole genome shotgun (WGS) entry which is preliminary data.</text>
</comment>